<comment type="caution">
    <text evidence="7">The sequence shown here is derived from an EMBL/GenBank/DDBJ whole genome shotgun (WGS) entry which is preliminary data.</text>
</comment>
<dbReference type="Proteomes" id="UP001501821">
    <property type="component" value="Unassembled WGS sequence"/>
</dbReference>
<protein>
    <recommendedName>
        <fullName evidence="1">peptide chain release factor N(5)-glutamine methyltransferase</fullName>
        <ecNumber evidence="1">2.1.1.297</ecNumber>
    </recommendedName>
</protein>
<reference evidence="8" key="1">
    <citation type="journal article" date="2019" name="Int. J. Syst. Evol. Microbiol.">
        <title>The Global Catalogue of Microorganisms (GCM) 10K type strain sequencing project: providing services to taxonomists for standard genome sequencing and annotation.</title>
        <authorList>
            <consortium name="The Broad Institute Genomics Platform"/>
            <consortium name="The Broad Institute Genome Sequencing Center for Infectious Disease"/>
            <person name="Wu L."/>
            <person name="Ma J."/>
        </authorList>
    </citation>
    <scope>NUCLEOTIDE SEQUENCE [LARGE SCALE GENOMIC DNA]</scope>
    <source>
        <strain evidence="8">JCM 16953</strain>
    </source>
</reference>
<dbReference type="InterPro" id="IPR022446">
    <property type="entry name" value="MeTrfrase_put"/>
</dbReference>
<dbReference type="NCBIfam" id="TIGR00536">
    <property type="entry name" value="hemK_fam"/>
    <property type="match status" value="1"/>
</dbReference>
<evidence type="ECO:0000256" key="3">
    <source>
        <dbReference type="ARBA" id="ARBA00022679"/>
    </source>
</evidence>
<evidence type="ECO:0000313" key="8">
    <source>
        <dbReference type="Proteomes" id="UP001501821"/>
    </source>
</evidence>
<evidence type="ECO:0000256" key="4">
    <source>
        <dbReference type="ARBA" id="ARBA00022691"/>
    </source>
</evidence>
<evidence type="ECO:0000313" key="7">
    <source>
        <dbReference type="EMBL" id="GAA3819140.1"/>
    </source>
</evidence>
<comment type="catalytic activity">
    <reaction evidence="5">
        <text>L-glutaminyl-[peptide chain release factor] + S-adenosyl-L-methionine = N(5)-methyl-L-glutaminyl-[peptide chain release factor] + S-adenosyl-L-homocysteine + H(+)</text>
        <dbReference type="Rhea" id="RHEA:42896"/>
        <dbReference type="Rhea" id="RHEA-COMP:10271"/>
        <dbReference type="Rhea" id="RHEA-COMP:10272"/>
        <dbReference type="ChEBI" id="CHEBI:15378"/>
        <dbReference type="ChEBI" id="CHEBI:30011"/>
        <dbReference type="ChEBI" id="CHEBI:57856"/>
        <dbReference type="ChEBI" id="CHEBI:59789"/>
        <dbReference type="ChEBI" id="CHEBI:61891"/>
        <dbReference type="EC" id="2.1.1.297"/>
    </reaction>
</comment>
<dbReference type="RefSeq" id="WP_344775116.1">
    <property type="nucleotide sequence ID" value="NZ_BAABAH010000006.1"/>
</dbReference>
<evidence type="ECO:0000259" key="6">
    <source>
        <dbReference type="Pfam" id="PF05175"/>
    </source>
</evidence>
<feature type="domain" description="Methyltransferase small" evidence="6">
    <location>
        <begin position="86"/>
        <end position="168"/>
    </location>
</feature>
<dbReference type="Pfam" id="PF05175">
    <property type="entry name" value="MTS"/>
    <property type="match status" value="1"/>
</dbReference>
<keyword evidence="3" id="KW-0808">Transferase</keyword>
<dbReference type="InterPro" id="IPR007848">
    <property type="entry name" value="Small_mtfrase_dom"/>
</dbReference>
<dbReference type="PANTHER" id="PTHR18895:SF74">
    <property type="entry name" value="MTRF1L RELEASE FACTOR GLUTAMINE METHYLTRANSFERASE"/>
    <property type="match status" value="1"/>
</dbReference>
<sequence length="263" mass="27352">MTSPEEALAARLRAAGCVFAEEEAALLLDATDDPAVLEDLVARRAAGEPLEQLLGWVDFAGTRVLVGPGVFVPRQRTALVVDVATTLLGKGDVVVDLCCGAGALGAAVAARVPGVEVHAVDVEPPAVAWARRNLEPLGGRAYVGDLDAPLPDSLRGRVAVVVANAPYVPTGRIRDMPAESRDHEPRVTVDGGADGLAVLRRVVARSPYLLRPGGHLVVEAGRDQVPALVEAFGEAGFDSVEHHEDDERGAHTIAGRLLSAAGS</sequence>
<evidence type="ECO:0000256" key="5">
    <source>
        <dbReference type="ARBA" id="ARBA00048391"/>
    </source>
</evidence>
<evidence type="ECO:0000256" key="1">
    <source>
        <dbReference type="ARBA" id="ARBA00012771"/>
    </source>
</evidence>
<evidence type="ECO:0000256" key="2">
    <source>
        <dbReference type="ARBA" id="ARBA00022603"/>
    </source>
</evidence>
<name>A0ABP7II88_9ACTN</name>
<dbReference type="InterPro" id="IPR029063">
    <property type="entry name" value="SAM-dependent_MTases_sf"/>
</dbReference>
<dbReference type="Gene3D" id="3.40.50.150">
    <property type="entry name" value="Vaccinia Virus protein VP39"/>
    <property type="match status" value="1"/>
</dbReference>
<gene>
    <name evidence="7" type="ORF">GCM10022242_21160</name>
</gene>
<dbReference type="PANTHER" id="PTHR18895">
    <property type="entry name" value="HEMK METHYLTRANSFERASE"/>
    <property type="match status" value="1"/>
</dbReference>
<accession>A0ABP7II88</accession>
<keyword evidence="8" id="KW-1185">Reference proteome</keyword>
<proteinExistence type="predicted"/>
<dbReference type="NCBIfam" id="TIGR03704">
    <property type="entry name" value="PrmC_rel_meth"/>
    <property type="match status" value="1"/>
</dbReference>
<dbReference type="InterPro" id="IPR004556">
    <property type="entry name" value="HemK-like"/>
</dbReference>
<dbReference type="InterPro" id="IPR050320">
    <property type="entry name" value="N5-glutamine_MTase"/>
</dbReference>
<dbReference type="EC" id="2.1.1.297" evidence="1"/>
<keyword evidence="2" id="KW-0489">Methyltransferase</keyword>
<dbReference type="EMBL" id="BAABAH010000006">
    <property type="protein sequence ID" value="GAA3819140.1"/>
    <property type="molecule type" value="Genomic_DNA"/>
</dbReference>
<organism evidence="7 8">
    <name type="scientific">Nocardioides panacisoli</name>
    <dbReference type="NCBI Taxonomy" id="627624"/>
    <lineage>
        <taxon>Bacteria</taxon>
        <taxon>Bacillati</taxon>
        <taxon>Actinomycetota</taxon>
        <taxon>Actinomycetes</taxon>
        <taxon>Propionibacteriales</taxon>
        <taxon>Nocardioidaceae</taxon>
        <taxon>Nocardioides</taxon>
    </lineage>
</organism>
<keyword evidence="4" id="KW-0949">S-adenosyl-L-methionine</keyword>
<dbReference type="SUPFAM" id="SSF53335">
    <property type="entry name" value="S-adenosyl-L-methionine-dependent methyltransferases"/>
    <property type="match status" value="1"/>
</dbReference>